<organism evidence="2 3">
    <name type="scientific">Starmerella bacillaris</name>
    <name type="common">Yeast</name>
    <name type="synonym">Candida zemplinina</name>
    <dbReference type="NCBI Taxonomy" id="1247836"/>
    <lineage>
        <taxon>Eukaryota</taxon>
        <taxon>Fungi</taxon>
        <taxon>Dikarya</taxon>
        <taxon>Ascomycota</taxon>
        <taxon>Saccharomycotina</taxon>
        <taxon>Dipodascomycetes</taxon>
        <taxon>Dipodascales</taxon>
        <taxon>Trichomonascaceae</taxon>
        <taxon>Starmerella</taxon>
    </lineage>
</organism>
<comment type="caution">
    <text evidence="2">The sequence shown here is derived from an EMBL/GenBank/DDBJ whole genome shotgun (WGS) entry which is preliminary data.</text>
</comment>
<evidence type="ECO:0000259" key="1">
    <source>
        <dbReference type="PROSITE" id="PS50146"/>
    </source>
</evidence>
<dbReference type="PANTHER" id="PTHR12358:SF108">
    <property type="entry name" value="DAGKC DOMAIN-CONTAINING PROTEIN"/>
    <property type="match status" value="1"/>
</dbReference>
<dbReference type="EMBL" id="BTGC01000008">
    <property type="protein sequence ID" value="GMM52011.1"/>
    <property type="molecule type" value="Genomic_DNA"/>
</dbReference>
<dbReference type="AlphaFoldDB" id="A0AAV5RLK4"/>
<dbReference type="InterPro" id="IPR001206">
    <property type="entry name" value="Diacylglycerol_kinase_cat_dom"/>
</dbReference>
<dbReference type="GO" id="GO:0016020">
    <property type="term" value="C:membrane"/>
    <property type="evidence" value="ECO:0007669"/>
    <property type="project" value="TreeGrafter"/>
</dbReference>
<name>A0AAV5RLK4_STABA</name>
<dbReference type="InterPro" id="IPR016064">
    <property type="entry name" value="NAD/diacylglycerol_kinase_sf"/>
</dbReference>
<dbReference type="PANTHER" id="PTHR12358">
    <property type="entry name" value="SPHINGOSINE KINASE"/>
    <property type="match status" value="1"/>
</dbReference>
<dbReference type="Proteomes" id="UP001362899">
    <property type="component" value="Unassembled WGS sequence"/>
</dbReference>
<dbReference type="GO" id="GO:0046512">
    <property type="term" value="P:sphingosine biosynthetic process"/>
    <property type="evidence" value="ECO:0007669"/>
    <property type="project" value="TreeGrafter"/>
</dbReference>
<dbReference type="GO" id="GO:0005737">
    <property type="term" value="C:cytoplasm"/>
    <property type="evidence" value="ECO:0007669"/>
    <property type="project" value="TreeGrafter"/>
</dbReference>
<gene>
    <name evidence="2" type="ORF">DASB73_029740</name>
</gene>
<dbReference type="Pfam" id="PF00781">
    <property type="entry name" value="DAGK_cat"/>
    <property type="match status" value="1"/>
</dbReference>
<sequence length="409" mass="46130">MSHKIHKNVTFGQSEFHLLGTHWLVSMSKEEEPFLIAPVANSDEFYAYKIIFKPDSGGKEWQLDRSIIKTIPEEHRQFVVKYPAGSVNQNLVPQFLRNFTVLDSRSIGKMPKRDIFFDLLGPLLREFGIHYVYVATTSLDTLRSHASSFTDTSTVTVIGGDTSLHEFVNALPPMQNKSVRFVVIPAGSGNALANSLGTHTPIHAIQRLFLSGLENFVPLMTFPVQFPHITTQAIVVASWGLHSRLVADADTPEMRERYEDATERFQVAARKNLDEIEQKYSSNNVLHSYLLFTCVSHLEESFNISPLASPPLFDKLFRLRIGPYETIAEQKTQLMKIMMSAYDDGKHIQNEEVEYDQVVGTAIITVDDQPEPMRQWCVDGKIVVCPPGQVKIGQPQPTFNGWKLLVLPG</sequence>
<dbReference type="Gene3D" id="2.60.200.40">
    <property type="match status" value="1"/>
</dbReference>
<dbReference type="Gene3D" id="3.40.50.10330">
    <property type="entry name" value="Probable inorganic polyphosphate/atp-NAD kinase, domain 1"/>
    <property type="match status" value="1"/>
</dbReference>
<dbReference type="PROSITE" id="PS50146">
    <property type="entry name" value="DAGK"/>
    <property type="match status" value="1"/>
</dbReference>
<reference evidence="2 3" key="1">
    <citation type="journal article" date="2023" name="Elife">
        <title>Identification of key yeast species and microbe-microbe interactions impacting larval growth of Drosophila in the wild.</title>
        <authorList>
            <person name="Mure A."/>
            <person name="Sugiura Y."/>
            <person name="Maeda R."/>
            <person name="Honda K."/>
            <person name="Sakurai N."/>
            <person name="Takahashi Y."/>
            <person name="Watada M."/>
            <person name="Katoh T."/>
            <person name="Gotoh A."/>
            <person name="Gotoh Y."/>
            <person name="Taniguchi I."/>
            <person name="Nakamura K."/>
            <person name="Hayashi T."/>
            <person name="Katayama T."/>
            <person name="Uemura T."/>
            <person name="Hattori Y."/>
        </authorList>
    </citation>
    <scope>NUCLEOTIDE SEQUENCE [LARGE SCALE GENOMIC DNA]</scope>
    <source>
        <strain evidence="2 3">SB-73</strain>
    </source>
</reference>
<dbReference type="GO" id="GO:0001727">
    <property type="term" value="F:lipid kinase activity"/>
    <property type="evidence" value="ECO:0007669"/>
    <property type="project" value="TreeGrafter"/>
</dbReference>
<accession>A0AAV5RLK4</accession>
<dbReference type="SUPFAM" id="SSF111331">
    <property type="entry name" value="NAD kinase/diacylglycerol kinase-like"/>
    <property type="match status" value="1"/>
</dbReference>
<proteinExistence type="predicted"/>
<keyword evidence="3" id="KW-1185">Reference proteome</keyword>
<evidence type="ECO:0000313" key="3">
    <source>
        <dbReference type="Proteomes" id="UP001362899"/>
    </source>
</evidence>
<dbReference type="InterPro" id="IPR050187">
    <property type="entry name" value="Lipid_Phosphate_FormReg"/>
</dbReference>
<feature type="domain" description="DAGKc" evidence="1">
    <location>
        <begin position="93"/>
        <end position="228"/>
    </location>
</feature>
<dbReference type="InterPro" id="IPR017438">
    <property type="entry name" value="ATP-NAD_kinase_N"/>
</dbReference>
<evidence type="ECO:0000313" key="2">
    <source>
        <dbReference type="EMBL" id="GMM52011.1"/>
    </source>
</evidence>
<protein>
    <recommendedName>
        <fullName evidence="1">DAGKc domain-containing protein</fullName>
    </recommendedName>
</protein>